<evidence type="ECO:0000313" key="3">
    <source>
        <dbReference type="Proteomes" id="UP000250642"/>
    </source>
</evidence>
<dbReference type="Proteomes" id="UP000250642">
    <property type="component" value="Unassembled WGS sequence"/>
</dbReference>
<evidence type="ECO:0008006" key="4">
    <source>
        <dbReference type="Google" id="ProtNLM"/>
    </source>
</evidence>
<sequence length="254" mass="28496">MKKKKLFVTLFLSAFLAFSLSGSVLAEQDEAPKDQISINKYTSFGSLSYEDANQKVFTLTDRESLDQLIADEEIEVPDGYQLTSINTTVLYTEPAINYNTNRIVDNPGDSIVTPMTSFIVKWISNVRTIGDRYYADQPLYSDWFEGPLPDGFTYTLKNVVNSGYSSKFGFSAKEVSAEVGFNASTGHEISRNFRTESVASNKKLNVKIFTNYSVRQFDENRYLQSGGVKGPTSTESGSAWRPVGYIVQQQQYTK</sequence>
<keyword evidence="1" id="KW-0732">Signal</keyword>
<accession>A0A329QQ73</accession>
<dbReference type="RefSeq" id="WP_113053966.1">
    <property type="nucleotide sequence ID" value="NZ_QEVW01000009.1"/>
</dbReference>
<protein>
    <recommendedName>
        <fullName evidence="4">Toxin ETX/toxin MTX2</fullName>
    </recommendedName>
</protein>
<dbReference type="AlphaFoldDB" id="A0A329QQ73"/>
<organism evidence="2 3">
    <name type="scientific">Paenibacillus taichungensis</name>
    <dbReference type="NCBI Taxonomy" id="484184"/>
    <lineage>
        <taxon>Bacteria</taxon>
        <taxon>Bacillati</taxon>
        <taxon>Bacillota</taxon>
        <taxon>Bacilli</taxon>
        <taxon>Bacillales</taxon>
        <taxon>Paenibacillaceae</taxon>
        <taxon>Paenibacillus</taxon>
    </lineage>
</organism>
<feature type="chain" id="PRO_5016349022" description="Toxin ETX/toxin MTX2" evidence="1">
    <location>
        <begin position="27"/>
        <end position="254"/>
    </location>
</feature>
<evidence type="ECO:0000256" key="1">
    <source>
        <dbReference type="SAM" id="SignalP"/>
    </source>
</evidence>
<comment type="caution">
    <text evidence="2">The sequence shown here is derived from an EMBL/GenBank/DDBJ whole genome shotgun (WGS) entry which is preliminary data.</text>
</comment>
<proteinExistence type="predicted"/>
<name>A0A329QQ73_9BACL</name>
<evidence type="ECO:0000313" key="2">
    <source>
        <dbReference type="EMBL" id="RAW14507.1"/>
    </source>
</evidence>
<dbReference type="EMBL" id="QEVW01000009">
    <property type="protein sequence ID" value="RAW14507.1"/>
    <property type="molecule type" value="Genomic_DNA"/>
</dbReference>
<reference evidence="2 3" key="1">
    <citation type="submission" date="2018-04" db="EMBL/GenBank/DDBJ databases">
        <title>Paenibacillus taichungensis Genome sequencing and assembly.</title>
        <authorList>
            <person name="Xu J."/>
            <person name="Rensing C."/>
            <person name="Mazhar H.S."/>
        </authorList>
    </citation>
    <scope>NUCLEOTIDE SEQUENCE [LARGE SCALE GENOMIC DNA]</scope>
    <source>
        <strain evidence="2 3">NC1</strain>
    </source>
</reference>
<feature type="signal peptide" evidence="1">
    <location>
        <begin position="1"/>
        <end position="26"/>
    </location>
</feature>
<gene>
    <name evidence="2" type="ORF">DC345_16300</name>
</gene>